<accession>A0ABX0X9A0</accession>
<feature type="domain" description="CBS" evidence="3">
    <location>
        <begin position="74"/>
        <end position="130"/>
    </location>
</feature>
<feature type="domain" description="CBS" evidence="3">
    <location>
        <begin position="11"/>
        <end position="70"/>
    </location>
</feature>
<sequence length="134" mass="15206">MNLLARVDTLMTKNLITINQKASVKQAKMKLDGHGIHHLLVVNDFKKLVGMVSYLDFAKVYERHTEGLEVSAIMTKPLVKLERTDTVRTAANLFLLNRFHALPVEDDGDLVGILTTFDLVKLIDREEIKLTDYV</sequence>
<reference evidence="4 5" key="1">
    <citation type="submission" date="2020-03" db="EMBL/GenBank/DDBJ databases">
        <title>Genomic Encyclopedia of Type Strains, Phase IV (KMG-IV): sequencing the most valuable type-strain genomes for metagenomic binning, comparative biology and taxonomic classification.</title>
        <authorList>
            <person name="Goeker M."/>
        </authorList>
    </citation>
    <scope>NUCLEOTIDE SEQUENCE [LARGE SCALE GENOMIC DNA]</scope>
    <source>
        <strain evidence="4 5">DSM 105096</strain>
    </source>
</reference>
<dbReference type="InterPro" id="IPR051257">
    <property type="entry name" value="Diverse_CBS-Domain"/>
</dbReference>
<name>A0ABX0X9A0_9BACT</name>
<dbReference type="RefSeq" id="WP_245184397.1">
    <property type="nucleotide sequence ID" value="NZ_JAATJH010000001.1"/>
</dbReference>
<dbReference type="InterPro" id="IPR000644">
    <property type="entry name" value="CBS_dom"/>
</dbReference>
<dbReference type="SMART" id="SM00116">
    <property type="entry name" value="CBS"/>
    <property type="match status" value="2"/>
</dbReference>
<comment type="caution">
    <text evidence="4">The sequence shown here is derived from an EMBL/GenBank/DDBJ whole genome shotgun (WGS) entry which is preliminary data.</text>
</comment>
<protein>
    <submittedName>
        <fullName evidence="4">CBS domain-containing protein</fullName>
    </submittedName>
</protein>
<dbReference type="EMBL" id="JAATJH010000001">
    <property type="protein sequence ID" value="NJC25581.1"/>
    <property type="molecule type" value="Genomic_DNA"/>
</dbReference>
<evidence type="ECO:0000259" key="3">
    <source>
        <dbReference type="PROSITE" id="PS51371"/>
    </source>
</evidence>
<evidence type="ECO:0000313" key="4">
    <source>
        <dbReference type="EMBL" id="NJC25581.1"/>
    </source>
</evidence>
<dbReference type="Gene3D" id="3.10.580.10">
    <property type="entry name" value="CBS-domain"/>
    <property type="match status" value="1"/>
</dbReference>
<organism evidence="4 5">
    <name type="scientific">Neolewinella antarctica</name>
    <dbReference type="NCBI Taxonomy" id="442734"/>
    <lineage>
        <taxon>Bacteria</taxon>
        <taxon>Pseudomonadati</taxon>
        <taxon>Bacteroidota</taxon>
        <taxon>Saprospiria</taxon>
        <taxon>Saprospirales</taxon>
        <taxon>Lewinellaceae</taxon>
        <taxon>Neolewinella</taxon>
    </lineage>
</organism>
<gene>
    <name evidence="4" type="ORF">GGR27_001062</name>
</gene>
<keyword evidence="5" id="KW-1185">Reference proteome</keyword>
<evidence type="ECO:0000313" key="5">
    <source>
        <dbReference type="Proteomes" id="UP000770785"/>
    </source>
</evidence>
<evidence type="ECO:0000256" key="1">
    <source>
        <dbReference type="ARBA" id="ARBA00023122"/>
    </source>
</evidence>
<dbReference type="PANTHER" id="PTHR43080">
    <property type="entry name" value="CBS DOMAIN-CONTAINING PROTEIN CBSX3, MITOCHONDRIAL"/>
    <property type="match status" value="1"/>
</dbReference>
<dbReference type="PROSITE" id="PS51371">
    <property type="entry name" value="CBS"/>
    <property type="match status" value="2"/>
</dbReference>
<dbReference type="SUPFAM" id="SSF54631">
    <property type="entry name" value="CBS-domain pair"/>
    <property type="match status" value="1"/>
</dbReference>
<dbReference type="PANTHER" id="PTHR43080:SF2">
    <property type="entry name" value="CBS DOMAIN-CONTAINING PROTEIN"/>
    <property type="match status" value="1"/>
</dbReference>
<dbReference type="Proteomes" id="UP000770785">
    <property type="component" value="Unassembled WGS sequence"/>
</dbReference>
<dbReference type="Pfam" id="PF00571">
    <property type="entry name" value="CBS"/>
    <property type="match status" value="2"/>
</dbReference>
<proteinExistence type="predicted"/>
<evidence type="ECO:0000256" key="2">
    <source>
        <dbReference type="PROSITE-ProRule" id="PRU00703"/>
    </source>
</evidence>
<dbReference type="InterPro" id="IPR046342">
    <property type="entry name" value="CBS_dom_sf"/>
</dbReference>
<keyword evidence="1 2" id="KW-0129">CBS domain</keyword>